<dbReference type="Gene3D" id="3.75.10.10">
    <property type="entry name" value="L-arginine/glycine Amidinotransferase, Chain A"/>
    <property type="match status" value="1"/>
</dbReference>
<organism evidence="3 4">
    <name type="scientific">Rhamnella rubrinervis</name>
    <dbReference type="NCBI Taxonomy" id="2594499"/>
    <lineage>
        <taxon>Eukaryota</taxon>
        <taxon>Viridiplantae</taxon>
        <taxon>Streptophyta</taxon>
        <taxon>Embryophyta</taxon>
        <taxon>Tracheophyta</taxon>
        <taxon>Spermatophyta</taxon>
        <taxon>Magnoliopsida</taxon>
        <taxon>eudicotyledons</taxon>
        <taxon>Gunneridae</taxon>
        <taxon>Pentapetalae</taxon>
        <taxon>rosids</taxon>
        <taxon>fabids</taxon>
        <taxon>Rosales</taxon>
        <taxon>Rhamnaceae</taxon>
        <taxon>rhamnoid group</taxon>
        <taxon>Rhamneae</taxon>
        <taxon>Rhamnella</taxon>
    </lineage>
</organism>
<dbReference type="Proteomes" id="UP000796880">
    <property type="component" value="Unassembled WGS sequence"/>
</dbReference>
<keyword evidence="2" id="KW-0812">Transmembrane</keyword>
<protein>
    <submittedName>
        <fullName evidence="3">Uncharacterized protein</fullName>
    </submittedName>
</protein>
<evidence type="ECO:0000313" key="4">
    <source>
        <dbReference type="Proteomes" id="UP000796880"/>
    </source>
</evidence>
<reference evidence="3" key="1">
    <citation type="submission" date="2020-03" db="EMBL/GenBank/DDBJ databases">
        <title>A high-quality chromosome-level genome assembly of a woody plant with both climbing and erect habits, Rhamnella rubrinervis.</title>
        <authorList>
            <person name="Lu Z."/>
            <person name="Yang Y."/>
            <person name="Zhu X."/>
            <person name="Sun Y."/>
        </authorList>
    </citation>
    <scope>NUCLEOTIDE SEQUENCE</scope>
    <source>
        <strain evidence="3">BYM</strain>
        <tissue evidence="3">Leaf</tissue>
    </source>
</reference>
<dbReference type="PANTHER" id="PTHR31377:SF2">
    <property type="entry name" value="AGMATINE DEIMINASE"/>
    <property type="match status" value="1"/>
</dbReference>
<feature type="transmembrane region" description="Helical" evidence="2">
    <location>
        <begin position="130"/>
        <end position="150"/>
    </location>
</feature>
<dbReference type="PANTHER" id="PTHR31377">
    <property type="entry name" value="AGMATINE DEIMINASE-RELATED"/>
    <property type="match status" value="1"/>
</dbReference>
<dbReference type="SUPFAM" id="SSF55909">
    <property type="entry name" value="Pentein"/>
    <property type="match status" value="1"/>
</dbReference>
<gene>
    <name evidence="3" type="ORF">FNV43_RR20713</name>
</gene>
<keyword evidence="2" id="KW-0472">Membrane</keyword>
<dbReference type="GO" id="GO:0047632">
    <property type="term" value="F:agmatine deiminase activity"/>
    <property type="evidence" value="ECO:0007669"/>
    <property type="project" value="TreeGrafter"/>
</dbReference>
<evidence type="ECO:0000256" key="2">
    <source>
        <dbReference type="SAM" id="Phobius"/>
    </source>
</evidence>
<proteinExistence type="predicted"/>
<keyword evidence="1" id="KW-0378">Hydrolase</keyword>
<dbReference type="OrthoDB" id="544103at2759"/>
<dbReference type="GO" id="GO:0004668">
    <property type="term" value="F:protein-arginine deiminase activity"/>
    <property type="evidence" value="ECO:0007669"/>
    <property type="project" value="InterPro"/>
</dbReference>
<keyword evidence="4" id="KW-1185">Reference proteome</keyword>
<dbReference type="InterPro" id="IPR007466">
    <property type="entry name" value="Peptidyl-Arg-deiminase_porph"/>
</dbReference>
<evidence type="ECO:0000256" key="1">
    <source>
        <dbReference type="ARBA" id="ARBA00022801"/>
    </source>
</evidence>
<evidence type="ECO:0000313" key="3">
    <source>
        <dbReference type="EMBL" id="KAF3437957.1"/>
    </source>
</evidence>
<keyword evidence="2" id="KW-1133">Transmembrane helix</keyword>
<name>A0A8K0DUX3_9ROSA</name>
<dbReference type="GO" id="GO:0009446">
    <property type="term" value="P:putrescine biosynthetic process"/>
    <property type="evidence" value="ECO:0007669"/>
    <property type="project" value="InterPro"/>
</dbReference>
<sequence>MDQLAIQIYTPVDPCSPESVTGPSSSGFDAEAALERSDNWRDNAVPAQRMFAKIASAISKFEPVTVCASATQFVVRKGTAGAGSLVKKVAGIDWNFNSWGGKDCKILVVCYLIDNIEETISLLLSMFRSISFKMALIMVVIKIGTFTFLWHDRDQKRRCDWIKNQREVRRAWKNVITGPEKWKKGELLGEAMSSVGVAMDSGVGRGAGFYRRSTW</sequence>
<dbReference type="EMBL" id="VOIH02000009">
    <property type="protein sequence ID" value="KAF3437957.1"/>
    <property type="molecule type" value="Genomic_DNA"/>
</dbReference>
<accession>A0A8K0DUX3</accession>
<dbReference type="AlphaFoldDB" id="A0A8K0DUX3"/>
<comment type="caution">
    <text evidence="3">The sequence shown here is derived from an EMBL/GenBank/DDBJ whole genome shotgun (WGS) entry which is preliminary data.</text>
</comment>